<dbReference type="HOGENOM" id="CLU_000288_138_11_1"/>
<organism evidence="3 4">
    <name type="scientific">Coniosporium apollinis (strain CBS 100218)</name>
    <name type="common">Rock-inhabiting black yeast</name>
    <dbReference type="NCBI Taxonomy" id="1168221"/>
    <lineage>
        <taxon>Eukaryota</taxon>
        <taxon>Fungi</taxon>
        <taxon>Dikarya</taxon>
        <taxon>Ascomycota</taxon>
        <taxon>Pezizomycotina</taxon>
        <taxon>Dothideomycetes</taxon>
        <taxon>Dothideomycetes incertae sedis</taxon>
        <taxon>Coniosporium</taxon>
    </lineage>
</organism>
<dbReference type="EMBL" id="JH767603">
    <property type="protein sequence ID" value="EON68918.1"/>
    <property type="molecule type" value="Genomic_DNA"/>
</dbReference>
<dbReference type="PANTHER" id="PTHR10622">
    <property type="entry name" value="HET DOMAIN-CONTAINING PROTEIN"/>
    <property type="match status" value="1"/>
</dbReference>
<dbReference type="InterPro" id="IPR058525">
    <property type="entry name" value="DUF8212"/>
</dbReference>
<accession>R7Z488</accession>
<dbReference type="InterPro" id="IPR010730">
    <property type="entry name" value="HET"/>
</dbReference>
<dbReference type="AlphaFoldDB" id="R7Z488"/>
<dbReference type="Pfam" id="PF06985">
    <property type="entry name" value="HET"/>
    <property type="match status" value="1"/>
</dbReference>
<evidence type="ECO:0000313" key="4">
    <source>
        <dbReference type="Proteomes" id="UP000016924"/>
    </source>
</evidence>
<reference evidence="4" key="1">
    <citation type="submission" date="2012-06" db="EMBL/GenBank/DDBJ databases">
        <title>The genome sequence of Coniosporium apollinis CBS 100218.</title>
        <authorList>
            <consortium name="The Broad Institute Genome Sequencing Platform"/>
            <person name="Cuomo C."/>
            <person name="Gorbushina A."/>
            <person name="Noack S."/>
            <person name="Walker B."/>
            <person name="Young S.K."/>
            <person name="Zeng Q."/>
            <person name="Gargeya S."/>
            <person name="Fitzgerald M."/>
            <person name="Haas B."/>
            <person name="Abouelleil A."/>
            <person name="Alvarado L."/>
            <person name="Arachchi H.M."/>
            <person name="Berlin A.M."/>
            <person name="Chapman S.B."/>
            <person name="Goldberg J."/>
            <person name="Griggs A."/>
            <person name="Gujja S."/>
            <person name="Hansen M."/>
            <person name="Howarth C."/>
            <person name="Imamovic A."/>
            <person name="Larimer J."/>
            <person name="McCowan C."/>
            <person name="Montmayeur A."/>
            <person name="Murphy C."/>
            <person name="Neiman D."/>
            <person name="Pearson M."/>
            <person name="Priest M."/>
            <person name="Roberts A."/>
            <person name="Saif S."/>
            <person name="Shea T."/>
            <person name="Sisk P."/>
            <person name="Sykes S."/>
            <person name="Wortman J."/>
            <person name="Nusbaum C."/>
            <person name="Birren B."/>
        </authorList>
    </citation>
    <scope>NUCLEOTIDE SEQUENCE [LARGE SCALE GENOMIC DNA]</scope>
    <source>
        <strain evidence="4">CBS 100218</strain>
    </source>
</reference>
<dbReference type="Pfam" id="PF26640">
    <property type="entry name" value="DUF8212"/>
    <property type="match status" value="1"/>
</dbReference>
<dbReference type="PANTHER" id="PTHR10622:SF12">
    <property type="entry name" value="HET DOMAIN-CONTAINING PROTEIN"/>
    <property type="match status" value="1"/>
</dbReference>
<protein>
    <submittedName>
        <fullName evidence="3">Uncharacterized protein</fullName>
    </submittedName>
</protein>
<name>R7Z488_CONA1</name>
<keyword evidence="4" id="KW-1185">Reference proteome</keyword>
<dbReference type="OMA" id="NSANGWM"/>
<evidence type="ECO:0000313" key="3">
    <source>
        <dbReference type="EMBL" id="EON68918.1"/>
    </source>
</evidence>
<dbReference type="STRING" id="1168221.R7Z488"/>
<evidence type="ECO:0000259" key="2">
    <source>
        <dbReference type="Pfam" id="PF26640"/>
    </source>
</evidence>
<sequence length="557" mass="64547">MWLISTESLALEFFVDPPKGSYAVLSHTWDGGEVSFQEVKDLGNARKKKGFAKIERTCELARRRNLPYAWVDTCCIDKSSSAELSETINSMFQWYRESAVCFAFLSDLRSRPEIGSEPPQSDKWFEQSFPGCRWLRRGWTLQELIAPPHVEFYDMTWTMRTSKAAHTLFLSRETGIDVNVLEDSACLSQILISRRMSWAAGRETTRIEDMAYCLLGIFDINMPMIYGEGKKAFMRLQEEIAKQSCDLSLFAWRAQSPGQGNDFQSYRGIFARWPTEFTKCRQMRPRNRGPIEKEFTITNKGLRLEATLVNVLDETRDLVFNLGVCEYSDLPKNSANGWMGLYLTKTARGYVRARPHEMYTAGQERKGRLRCEKAVLHIRKDLSLAESLSLNSQYRHAIRFRNVTGENYCLRGMIQPEDLWDSKRMLFLDQGSGLNAFVVLKYPMSKVHQVCDFQVVIACSTMDAPMCVIWSEQDKTQWNKVLHHMQTSREITDYVAYDYLQRYFGEFAPRRTQSTCYFQDPNSGRKAAVEARLKVDKFEGMECFCIEVRHSYCFSPR</sequence>
<evidence type="ECO:0000259" key="1">
    <source>
        <dbReference type="Pfam" id="PF06985"/>
    </source>
</evidence>
<dbReference type="RefSeq" id="XP_007784235.1">
    <property type="nucleotide sequence ID" value="XM_007786045.1"/>
</dbReference>
<gene>
    <name evidence="3" type="ORF">W97_08176</name>
</gene>
<dbReference type="OrthoDB" id="20872at2759"/>
<dbReference type="GeneID" id="19905487"/>
<feature type="domain" description="DUF8212" evidence="2">
    <location>
        <begin position="231"/>
        <end position="258"/>
    </location>
</feature>
<dbReference type="Proteomes" id="UP000016924">
    <property type="component" value="Unassembled WGS sequence"/>
</dbReference>
<dbReference type="eggNOG" id="KOG4177">
    <property type="taxonomic scope" value="Eukaryota"/>
</dbReference>
<proteinExistence type="predicted"/>
<feature type="domain" description="Heterokaryon incompatibility" evidence="1">
    <location>
        <begin position="22"/>
        <end position="110"/>
    </location>
</feature>